<gene>
    <name evidence="3" type="ORF">NQ317_003918</name>
</gene>
<feature type="region of interest" description="Disordered" evidence="1">
    <location>
        <begin position="168"/>
        <end position="201"/>
    </location>
</feature>
<dbReference type="SUPFAM" id="SSF54001">
    <property type="entry name" value="Cysteine proteinases"/>
    <property type="match status" value="1"/>
</dbReference>
<dbReference type="InterPro" id="IPR038765">
    <property type="entry name" value="Papain-like_cys_pep_sf"/>
</dbReference>
<evidence type="ECO:0000313" key="3">
    <source>
        <dbReference type="EMBL" id="KAJ8974230.1"/>
    </source>
</evidence>
<dbReference type="EMBL" id="JAPWTJ010001032">
    <property type="protein sequence ID" value="KAJ8974230.1"/>
    <property type="molecule type" value="Genomic_DNA"/>
</dbReference>
<feature type="region of interest" description="Disordered" evidence="1">
    <location>
        <begin position="509"/>
        <end position="533"/>
    </location>
</feature>
<evidence type="ECO:0000256" key="1">
    <source>
        <dbReference type="SAM" id="MobiDB-lite"/>
    </source>
</evidence>
<feature type="compositionally biased region" description="Gly residues" evidence="1">
    <location>
        <begin position="513"/>
        <end position="523"/>
    </location>
</feature>
<feature type="compositionally biased region" description="Basic residues" evidence="1">
    <location>
        <begin position="447"/>
        <end position="464"/>
    </location>
</feature>
<reference evidence="3" key="1">
    <citation type="journal article" date="2023" name="Insect Mol. Biol.">
        <title>Genome sequencing provides insights into the evolution of gene families encoding plant cell wall-degrading enzymes in longhorned beetles.</title>
        <authorList>
            <person name="Shin N.R."/>
            <person name="Okamura Y."/>
            <person name="Kirsch R."/>
            <person name="Pauchet Y."/>
        </authorList>
    </citation>
    <scope>NUCLEOTIDE SEQUENCE</scope>
    <source>
        <strain evidence="3">MMC_N1</strain>
    </source>
</reference>
<dbReference type="Proteomes" id="UP001162164">
    <property type="component" value="Unassembled WGS sequence"/>
</dbReference>
<dbReference type="PANTHER" id="PTHR46298:SF1">
    <property type="entry name" value="ANDROGLOBIN"/>
    <property type="match status" value="1"/>
</dbReference>
<proteinExistence type="predicted"/>
<dbReference type="InterPro" id="IPR054093">
    <property type="entry name" value="Androglobin_II"/>
</dbReference>
<dbReference type="PROSITE" id="PS52042">
    <property type="entry name" value="GLOBIN_CP_ADGB"/>
    <property type="match status" value="1"/>
</dbReference>
<feature type="compositionally biased region" description="Basic residues" evidence="1">
    <location>
        <begin position="285"/>
        <end position="294"/>
    </location>
</feature>
<organism evidence="3 4">
    <name type="scientific">Molorchus minor</name>
    <dbReference type="NCBI Taxonomy" id="1323400"/>
    <lineage>
        <taxon>Eukaryota</taxon>
        <taxon>Metazoa</taxon>
        <taxon>Ecdysozoa</taxon>
        <taxon>Arthropoda</taxon>
        <taxon>Hexapoda</taxon>
        <taxon>Insecta</taxon>
        <taxon>Pterygota</taxon>
        <taxon>Neoptera</taxon>
        <taxon>Endopterygota</taxon>
        <taxon>Coleoptera</taxon>
        <taxon>Polyphaga</taxon>
        <taxon>Cucujiformia</taxon>
        <taxon>Chrysomeloidea</taxon>
        <taxon>Cerambycidae</taxon>
        <taxon>Lamiinae</taxon>
        <taxon>Monochamini</taxon>
        <taxon>Molorchus</taxon>
    </lineage>
</organism>
<accession>A0ABQ9J7S3</accession>
<feature type="region of interest" description="Disordered" evidence="1">
    <location>
        <begin position="274"/>
        <end position="294"/>
    </location>
</feature>
<protein>
    <recommendedName>
        <fullName evidence="2">Globin domain-containing protein</fullName>
    </recommendedName>
</protein>
<evidence type="ECO:0000259" key="2">
    <source>
        <dbReference type="PROSITE" id="PS52042"/>
    </source>
</evidence>
<sequence length="844" mass="96289">MLELLSWSTGNKLIFPSMDFALQRGCRGGRNCVAVAQFVIFDEKPVYPDLISGSKHLLQSEFVRSFISSVATLMYLGNTRQFTSVEFTTPTYVPNTADDPWRPWHHVYSNCKLGKGKDHAPVVNRIGKYIVRLFWLGAWRKIYVDDLLPVDMLNHVLLPSLELTKEEQEKLMPQEETPPPTPATVDSGKKSKASDKKKPPPPKVIEVWPFLLSKALLKIASLSWYDDRELLDFDIVQCLTGWVPQKIDTKDLTIDDIWELCSAYTDHFCWPPDKSEASKSTKSTKGSKKGKKGKAALDDLDSAANAHHLMARCDDMRNFAEDEILDVSPCWGHYFLIDQTRNIPLIKPTLTADLPFWKRFRWLSWAVEKGLISPEENMDQIRCFKFVSLFKKVYEHVVYKQPSKMAIEIEETVNAIEDLVKDKKGKEKGGKGKGKDKKSDKSSKSSKSSKAKSSKSSKGSKKKKFDPSLIPNPSIWLDYEKLAHQITTLTIYFKPSKFKSKIKITDLTPAAAGGKGGKGGGSPRKGKGGDPSAEWQTFISPRIIKVSRNEPVYVFTDSVDYKLLDTSDHPESTGITECEFCVAALVKRIRRNITKSDRRTFITLTPDEPEPVDHERPRAHFVLETFDWRKETLGDMVTSLCTFANKTTVVDLCPGRHIFRLWVKSDTPYVLYLLSDTSVVSGTLEAVLFSLSQESQLLMNACIEVASNFGKLVQSFGMPEFPLQLRAFYSSYKPSCFLTKPESNTVHDTFYSLLYDLVKQNAMADSRDVINLVGPMCFCNCYDDEEDFEYVKVMQRYVVRVQYFFIGIYERAMMKYHKPEHKNYMKTFDALKNIYNQFFQLIRD</sequence>
<feature type="domain" description="Globin" evidence="2">
    <location>
        <begin position="672"/>
        <end position="844"/>
    </location>
</feature>
<comment type="caution">
    <text evidence="3">The sequence shown here is derived from an EMBL/GenBank/DDBJ whole genome shotgun (WGS) entry which is preliminary data.</text>
</comment>
<dbReference type="InterPro" id="IPR053033">
    <property type="entry name" value="Androglobin-like"/>
</dbReference>
<name>A0ABQ9J7S3_9CUCU</name>
<dbReference type="Pfam" id="PF22068">
    <property type="entry name" value="Androglobin_II"/>
    <property type="match status" value="1"/>
</dbReference>
<feature type="region of interest" description="Disordered" evidence="1">
    <location>
        <begin position="424"/>
        <end position="466"/>
    </location>
</feature>
<dbReference type="PANTHER" id="PTHR46298">
    <property type="entry name" value="ANDROGLOBIN"/>
    <property type="match status" value="1"/>
</dbReference>
<evidence type="ECO:0000313" key="4">
    <source>
        <dbReference type="Proteomes" id="UP001162164"/>
    </source>
</evidence>
<dbReference type="InterPro" id="IPR057249">
    <property type="entry name" value="Globin_CP_ADGB"/>
</dbReference>
<feature type="compositionally biased region" description="Basic and acidic residues" evidence="1">
    <location>
        <begin position="187"/>
        <end position="198"/>
    </location>
</feature>
<keyword evidence="4" id="KW-1185">Reference proteome</keyword>